<accession>A0ABP1C0Y1</accession>
<organism evidence="1 2">
    <name type="scientific">Sphagnum jensenii</name>
    <dbReference type="NCBI Taxonomy" id="128206"/>
    <lineage>
        <taxon>Eukaryota</taxon>
        <taxon>Viridiplantae</taxon>
        <taxon>Streptophyta</taxon>
        <taxon>Embryophyta</taxon>
        <taxon>Bryophyta</taxon>
        <taxon>Sphagnophytina</taxon>
        <taxon>Sphagnopsida</taxon>
        <taxon>Sphagnales</taxon>
        <taxon>Sphagnaceae</taxon>
        <taxon>Sphagnum</taxon>
    </lineage>
</organism>
<protein>
    <recommendedName>
        <fullName evidence="3">Transposase</fullName>
    </recommendedName>
</protein>
<evidence type="ECO:0000313" key="2">
    <source>
        <dbReference type="Proteomes" id="UP001497522"/>
    </source>
</evidence>
<gene>
    <name evidence="1" type="ORF">CSSPJE1EN2_LOCUS23752</name>
</gene>
<sequence length="119" mass="14030">MEKWTEVWTSFSCFTSSSNRREREALAEFFSDHSRWGDCKLQKENVRYPDFKHKKKMRRALWVSDGRPAPWVAAELVAMAPRNGTTVVLLQQQLDIFAWNRKPARFLKAGQHQKAVELY</sequence>
<keyword evidence="2" id="KW-1185">Reference proteome</keyword>
<dbReference type="Proteomes" id="UP001497522">
    <property type="component" value="Chromosome 9"/>
</dbReference>
<dbReference type="EMBL" id="OZ023710">
    <property type="protein sequence ID" value="CAK9882501.1"/>
    <property type="molecule type" value="Genomic_DNA"/>
</dbReference>
<reference evidence="1" key="1">
    <citation type="submission" date="2024-03" db="EMBL/GenBank/DDBJ databases">
        <authorList>
            <consortium name="ELIXIR-Norway"/>
            <consortium name="Elixir Norway"/>
        </authorList>
    </citation>
    <scope>NUCLEOTIDE SEQUENCE</scope>
</reference>
<name>A0ABP1C0Y1_9BRYO</name>
<evidence type="ECO:0008006" key="3">
    <source>
        <dbReference type="Google" id="ProtNLM"/>
    </source>
</evidence>
<proteinExistence type="predicted"/>
<evidence type="ECO:0000313" key="1">
    <source>
        <dbReference type="EMBL" id="CAK9882501.1"/>
    </source>
</evidence>